<organism evidence="2 3">
    <name type="scientific">Paraburkholderia dioscoreae</name>
    <dbReference type="NCBI Taxonomy" id="2604047"/>
    <lineage>
        <taxon>Bacteria</taxon>
        <taxon>Pseudomonadati</taxon>
        <taxon>Pseudomonadota</taxon>
        <taxon>Betaproteobacteria</taxon>
        <taxon>Burkholderiales</taxon>
        <taxon>Burkholderiaceae</taxon>
        <taxon>Paraburkholderia</taxon>
    </lineage>
</organism>
<evidence type="ECO:0000313" key="3">
    <source>
        <dbReference type="Proteomes" id="UP000325811"/>
    </source>
</evidence>
<dbReference type="Proteomes" id="UP000325811">
    <property type="component" value="Chromosome I"/>
</dbReference>
<protein>
    <submittedName>
        <fullName evidence="2">Uncharacterized protein</fullName>
    </submittedName>
</protein>
<dbReference type="AlphaFoldDB" id="A0A5Q4Z6H4"/>
<feature type="region of interest" description="Disordered" evidence="1">
    <location>
        <begin position="12"/>
        <end position="61"/>
    </location>
</feature>
<reference evidence="2 3" key="1">
    <citation type="submission" date="2019-08" db="EMBL/GenBank/DDBJ databases">
        <authorList>
            <person name="Herpell B J."/>
        </authorList>
    </citation>
    <scope>NUCLEOTIDE SEQUENCE [LARGE SCALE GENOMIC DNA]</scope>
    <source>
        <strain evidence="3">Msb3</strain>
    </source>
</reference>
<dbReference type="KEGG" id="pdio:PDMSB3_1935"/>
<gene>
    <name evidence="2" type="ORF">PDMSB3_1935</name>
</gene>
<proteinExistence type="predicted"/>
<sequence>MAACACTQRIQGKQKKECVAEELAQDTPQNKTENRGNTKEEGDEPDPRHWWKTAVAASFPT</sequence>
<accession>A0A5Q4Z6H4</accession>
<evidence type="ECO:0000313" key="2">
    <source>
        <dbReference type="EMBL" id="VVD28391.1"/>
    </source>
</evidence>
<dbReference type="EMBL" id="LR699553">
    <property type="protein sequence ID" value="VVD28391.1"/>
    <property type="molecule type" value="Genomic_DNA"/>
</dbReference>
<name>A0A5Q4Z6H4_9BURK</name>
<evidence type="ECO:0000256" key="1">
    <source>
        <dbReference type="SAM" id="MobiDB-lite"/>
    </source>
</evidence>
<feature type="compositionally biased region" description="Basic and acidic residues" evidence="1">
    <location>
        <begin position="32"/>
        <end position="49"/>
    </location>
</feature>
<keyword evidence="3" id="KW-1185">Reference proteome</keyword>